<protein>
    <submittedName>
        <fullName evidence="7">MFS transporter</fullName>
    </submittedName>
</protein>
<evidence type="ECO:0000256" key="1">
    <source>
        <dbReference type="ARBA" id="ARBA00004651"/>
    </source>
</evidence>
<evidence type="ECO:0000256" key="3">
    <source>
        <dbReference type="ARBA" id="ARBA00022989"/>
    </source>
</evidence>
<feature type="transmembrane region" description="Helical" evidence="5">
    <location>
        <begin position="36"/>
        <end position="55"/>
    </location>
</feature>
<feature type="transmembrane region" description="Helical" evidence="5">
    <location>
        <begin position="86"/>
        <end position="110"/>
    </location>
</feature>
<dbReference type="EMBL" id="JYON01000020">
    <property type="protein sequence ID" value="KJH70626.1"/>
    <property type="molecule type" value="Genomic_DNA"/>
</dbReference>
<keyword evidence="4 5" id="KW-0472">Membrane</keyword>
<feature type="domain" description="Major facilitator superfamily (MFS) profile" evidence="6">
    <location>
        <begin position="15"/>
        <end position="399"/>
    </location>
</feature>
<gene>
    <name evidence="7" type="ORF">UH38_17110</name>
</gene>
<accession>A0A0D8ZTQ2</accession>
<evidence type="ECO:0000313" key="7">
    <source>
        <dbReference type="EMBL" id="KJH70626.1"/>
    </source>
</evidence>
<comment type="caution">
    <text evidence="7">The sequence shown here is derived from an EMBL/GenBank/DDBJ whole genome shotgun (WGS) entry which is preliminary data.</text>
</comment>
<feature type="transmembrane region" description="Helical" evidence="5">
    <location>
        <begin position="147"/>
        <end position="168"/>
    </location>
</feature>
<dbReference type="GO" id="GO:0022857">
    <property type="term" value="F:transmembrane transporter activity"/>
    <property type="evidence" value="ECO:0007669"/>
    <property type="project" value="InterPro"/>
</dbReference>
<dbReference type="PANTHER" id="PTHR23518:SF2">
    <property type="entry name" value="MAJOR FACILITATOR SUPERFAMILY TRANSPORTER"/>
    <property type="match status" value="1"/>
</dbReference>
<feature type="transmembrane region" description="Helical" evidence="5">
    <location>
        <begin position="256"/>
        <end position="275"/>
    </location>
</feature>
<feature type="transmembrane region" description="Helical" evidence="5">
    <location>
        <begin position="287"/>
        <end position="305"/>
    </location>
</feature>
<proteinExistence type="predicted"/>
<dbReference type="CDD" id="cd17370">
    <property type="entry name" value="MFS_MJ1317_like"/>
    <property type="match status" value="1"/>
</dbReference>
<keyword evidence="2 5" id="KW-0812">Transmembrane</keyword>
<dbReference type="PROSITE" id="PS50850">
    <property type="entry name" value="MFS"/>
    <property type="match status" value="1"/>
</dbReference>
<feature type="transmembrane region" description="Helical" evidence="5">
    <location>
        <begin position="311"/>
        <end position="333"/>
    </location>
</feature>
<feature type="transmembrane region" description="Helical" evidence="5">
    <location>
        <begin position="215"/>
        <end position="236"/>
    </location>
</feature>
<keyword evidence="3 5" id="KW-1133">Transmembrane helix</keyword>
<keyword evidence="8" id="KW-1185">Reference proteome</keyword>
<organism evidence="7 8">
    <name type="scientific">Aliterella atlantica CENA595</name>
    <dbReference type="NCBI Taxonomy" id="1618023"/>
    <lineage>
        <taxon>Bacteria</taxon>
        <taxon>Bacillati</taxon>
        <taxon>Cyanobacteriota</taxon>
        <taxon>Cyanophyceae</taxon>
        <taxon>Chroococcidiopsidales</taxon>
        <taxon>Aliterellaceae</taxon>
        <taxon>Aliterella</taxon>
    </lineage>
</organism>
<dbReference type="STRING" id="1618023.UH38_17110"/>
<reference evidence="7 8" key="1">
    <citation type="submission" date="2015-02" db="EMBL/GenBank/DDBJ databases">
        <title>Draft genome of a novel marine cyanobacterium (Chroococcales) isolated from South Atlantic Ocean.</title>
        <authorList>
            <person name="Rigonato J."/>
            <person name="Alvarenga D.O."/>
            <person name="Branco L.H."/>
            <person name="Varani A.M."/>
            <person name="Brandini F.P."/>
            <person name="Fiore M.F."/>
        </authorList>
    </citation>
    <scope>NUCLEOTIDE SEQUENCE [LARGE SCALE GENOMIC DNA]</scope>
    <source>
        <strain evidence="7 8">CENA595</strain>
    </source>
</reference>
<dbReference type="SUPFAM" id="SSF103473">
    <property type="entry name" value="MFS general substrate transporter"/>
    <property type="match status" value="1"/>
</dbReference>
<dbReference type="Gene3D" id="1.20.1250.20">
    <property type="entry name" value="MFS general substrate transporter like domains"/>
    <property type="match status" value="2"/>
</dbReference>
<dbReference type="PANTHER" id="PTHR23518">
    <property type="entry name" value="C-METHYLTRANSFERASE"/>
    <property type="match status" value="1"/>
</dbReference>
<sequence>MAVKSLPNLPPLPRQVWVLGWVSLLMDIGSKMIQSVLPLFLVSMLGASLVTVGAIEGIAEVTAAGLKVGSGLISDRGGQHRKWSAVLGYGFSALMIPLYPIATSPGWILAARMGDRMGKGIRVAPRNALVADATPEHQRGAAYGLRYTLDTIGALLGPIVATILLAVSRQNTRLVFWAAMIPAFLAVGLLIWGIQAPPFAQPSSKSKASGLRWQSLQQLGVNYWHLVVVVCLFNLGNSSDAFLLLKAKDVGISFTAVPLVLTAIHAGSAVSAYPAGWLSDRLSRRNVFLVGLGLFALTYGGLAIARQPWQVWLLLGLYGLYQGITQGVLLAMVAATITPMSRGTAFSFLSLVAGFSLLLASLLAGWLWQQIGSWAAFGLGSASAIAAILYFIVFLHHYPSVAER</sequence>
<dbReference type="PATRIC" id="fig|1618023.3.peg.488"/>
<feature type="transmembrane region" description="Helical" evidence="5">
    <location>
        <begin position="345"/>
        <end position="368"/>
    </location>
</feature>
<evidence type="ECO:0000256" key="2">
    <source>
        <dbReference type="ARBA" id="ARBA00022692"/>
    </source>
</evidence>
<evidence type="ECO:0000256" key="4">
    <source>
        <dbReference type="ARBA" id="ARBA00023136"/>
    </source>
</evidence>
<evidence type="ECO:0000256" key="5">
    <source>
        <dbReference type="SAM" id="Phobius"/>
    </source>
</evidence>
<feature type="transmembrane region" description="Helical" evidence="5">
    <location>
        <begin position="374"/>
        <end position="395"/>
    </location>
</feature>
<dbReference type="AlphaFoldDB" id="A0A0D8ZTQ2"/>
<dbReference type="InterPro" id="IPR020846">
    <property type="entry name" value="MFS_dom"/>
</dbReference>
<name>A0A0D8ZTQ2_9CYAN</name>
<dbReference type="InterPro" id="IPR011701">
    <property type="entry name" value="MFS"/>
</dbReference>
<evidence type="ECO:0000313" key="8">
    <source>
        <dbReference type="Proteomes" id="UP000032452"/>
    </source>
</evidence>
<evidence type="ECO:0000259" key="6">
    <source>
        <dbReference type="PROSITE" id="PS50850"/>
    </source>
</evidence>
<dbReference type="Proteomes" id="UP000032452">
    <property type="component" value="Unassembled WGS sequence"/>
</dbReference>
<feature type="transmembrane region" description="Helical" evidence="5">
    <location>
        <begin position="174"/>
        <end position="194"/>
    </location>
</feature>
<comment type="subcellular location">
    <subcellularLocation>
        <location evidence="1">Cell membrane</location>
        <topology evidence="1">Multi-pass membrane protein</topology>
    </subcellularLocation>
</comment>
<dbReference type="GO" id="GO:0005886">
    <property type="term" value="C:plasma membrane"/>
    <property type="evidence" value="ECO:0007669"/>
    <property type="project" value="UniProtKB-SubCell"/>
</dbReference>
<dbReference type="Pfam" id="PF07690">
    <property type="entry name" value="MFS_1"/>
    <property type="match status" value="2"/>
</dbReference>
<dbReference type="InterPro" id="IPR036259">
    <property type="entry name" value="MFS_trans_sf"/>
</dbReference>